<dbReference type="CDD" id="cd01650">
    <property type="entry name" value="RT_nLTR_like"/>
    <property type="match status" value="1"/>
</dbReference>
<organism evidence="2 3">
    <name type="scientific">Coptotermes formosanus</name>
    <name type="common">Formosan subterranean termite</name>
    <dbReference type="NCBI Taxonomy" id="36987"/>
    <lineage>
        <taxon>Eukaryota</taxon>
        <taxon>Metazoa</taxon>
        <taxon>Ecdysozoa</taxon>
        <taxon>Arthropoda</taxon>
        <taxon>Hexapoda</taxon>
        <taxon>Insecta</taxon>
        <taxon>Pterygota</taxon>
        <taxon>Neoptera</taxon>
        <taxon>Polyneoptera</taxon>
        <taxon>Dictyoptera</taxon>
        <taxon>Blattodea</taxon>
        <taxon>Blattoidea</taxon>
        <taxon>Termitoidae</taxon>
        <taxon>Rhinotermitidae</taxon>
        <taxon>Coptotermes</taxon>
    </lineage>
</organism>
<dbReference type="Pfam" id="PF13843">
    <property type="entry name" value="DDE_Tnp_1_7"/>
    <property type="match status" value="1"/>
</dbReference>
<dbReference type="SUPFAM" id="SSF56672">
    <property type="entry name" value="DNA/RNA polymerases"/>
    <property type="match status" value="1"/>
</dbReference>
<name>A0A6L2Q5S1_COPFO</name>
<dbReference type="InterPro" id="IPR000477">
    <property type="entry name" value="RT_dom"/>
</dbReference>
<dbReference type="AlphaFoldDB" id="A0A6L2Q5S1"/>
<gene>
    <name evidence="2" type="ORF">Cfor_09837</name>
</gene>
<evidence type="ECO:0000313" key="3">
    <source>
        <dbReference type="Proteomes" id="UP000502823"/>
    </source>
</evidence>
<sequence>MTWNIIKNETGRRSVTEQMPSKLSNNDIAVNLENAADAFNKYFVNTTDKLNIQNPKQNAAISLLRASYPNSVTKMKIIPVTEAEVIGIINSLKSKNSSGYDEISSKILKLCGSLISRPLSHVCNKSICMGIFPDRLKYATVKPLYKKGEKTNMNSYRPVSLLPVISKVFEKTMYNRLNHHSQIHKVLATEQYDFRKGMSTEHATYRLTDILLKAWNNKMHVGGIFCDLARAFDCVNHEILLAKLQHYGIEGSNAEYFRSYLSNRKQRVEIKTNTAQSYLSNWDTVKNGVPQGSVLGPLLFVLYINDLPLQINKISDLILLADDTSVMISQDNYNDFQETSNVVLSHMIKWSEANQTFSKFYNPSEHLAVDEVTVLYKGRVIVKQYTPKKHRHFGIKIYKLCDNTGYTYDMKVYEGKDGQRKVQDLTASHATVTELTKKIQGHGHKLYMENFFLPLNYSKILLLLKVTVVALSDPTGKVCHRTKAPRK</sequence>
<dbReference type="PANTHER" id="PTHR19446">
    <property type="entry name" value="REVERSE TRANSCRIPTASES"/>
    <property type="match status" value="1"/>
</dbReference>
<reference evidence="3" key="1">
    <citation type="submission" date="2020-01" db="EMBL/GenBank/DDBJ databases">
        <title>Draft genome sequence of the Termite Coptotermes fromosanus.</title>
        <authorList>
            <person name="Itakura S."/>
            <person name="Yosikawa Y."/>
            <person name="Umezawa K."/>
        </authorList>
    </citation>
    <scope>NUCLEOTIDE SEQUENCE [LARGE SCALE GENOMIC DNA]</scope>
</reference>
<dbReference type="Proteomes" id="UP000502823">
    <property type="component" value="Unassembled WGS sequence"/>
</dbReference>
<accession>A0A6L2Q5S1</accession>
<dbReference type="Pfam" id="PF00078">
    <property type="entry name" value="RVT_1"/>
    <property type="match status" value="1"/>
</dbReference>
<keyword evidence="3" id="KW-1185">Reference proteome</keyword>
<comment type="caution">
    <text evidence="2">The sequence shown here is derived from an EMBL/GenBank/DDBJ whole genome shotgun (WGS) entry which is preliminary data.</text>
</comment>
<protein>
    <recommendedName>
        <fullName evidence="1">Reverse transcriptase domain-containing protein</fullName>
    </recommendedName>
</protein>
<feature type="domain" description="Reverse transcriptase" evidence="1">
    <location>
        <begin position="125"/>
        <end position="381"/>
    </location>
</feature>
<dbReference type="InParanoid" id="A0A6L2Q5S1"/>
<dbReference type="InterPro" id="IPR043502">
    <property type="entry name" value="DNA/RNA_pol_sf"/>
</dbReference>
<dbReference type="PROSITE" id="PS50878">
    <property type="entry name" value="RT_POL"/>
    <property type="match status" value="1"/>
</dbReference>
<evidence type="ECO:0000313" key="2">
    <source>
        <dbReference type="EMBL" id="GFG40249.1"/>
    </source>
</evidence>
<dbReference type="InterPro" id="IPR029526">
    <property type="entry name" value="PGBD"/>
</dbReference>
<proteinExistence type="predicted"/>
<dbReference type="GO" id="GO:0071897">
    <property type="term" value="P:DNA biosynthetic process"/>
    <property type="evidence" value="ECO:0007669"/>
    <property type="project" value="UniProtKB-ARBA"/>
</dbReference>
<dbReference type="OrthoDB" id="445826at2759"/>
<dbReference type="EMBL" id="BLKM01001619">
    <property type="protein sequence ID" value="GFG40249.1"/>
    <property type="molecule type" value="Genomic_DNA"/>
</dbReference>
<evidence type="ECO:0000259" key="1">
    <source>
        <dbReference type="PROSITE" id="PS50878"/>
    </source>
</evidence>